<keyword evidence="2" id="KW-1185">Reference proteome</keyword>
<name>A0ABV1TFJ1_9ACTN</name>
<evidence type="ECO:0008006" key="3">
    <source>
        <dbReference type="Google" id="ProtNLM"/>
    </source>
</evidence>
<protein>
    <recommendedName>
        <fullName evidence="3">DUF11 domain-containing protein</fullName>
    </recommendedName>
</protein>
<organism evidence="1 2">
    <name type="scientific">Streptomyces sp. 900105755</name>
    <dbReference type="NCBI Taxonomy" id="3154389"/>
    <lineage>
        <taxon>Bacteria</taxon>
        <taxon>Bacillati</taxon>
        <taxon>Actinomycetota</taxon>
        <taxon>Actinomycetes</taxon>
        <taxon>Kitasatosporales</taxon>
        <taxon>Streptomycetaceae</taxon>
        <taxon>Streptomyces</taxon>
    </lineage>
</organism>
<evidence type="ECO:0000313" key="2">
    <source>
        <dbReference type="Proteomes" id="UP001490365"/>
    </source>
</evidence>
<dbReference type="EMBL" id="JBEOZM010000006">
    <property type="protein sequence ID" value="MER6268781.1"/>
    <property type="molecule type" value="Genomic_DNA"/>
</dbReference>
<evidence type="ECO:0000313" key="1">
    <source>
        <dbReference type="EMBL" id="MER6268781.1"/>
    </source>
</evidence>
<reference evidence="1 2" key="1">
    <citation type="submission" date="2024-06" db="EMBL/GenBank/DDBJ databases">
        <title>The Natural Products Discovery Center: Release of the First 8490 Sequenced Strains for Exploring Actinobacteria Biosynthetic Diversity.</title>
        <authorList>
            <person name="Kalkreuter E."/>
            <person name="Kautsar S.A."/>
            <person name="Yang D."/>
            <person name="Bader C.D."/>
            <person name="Teijaro C.N."/>
            <person name="Fluegel L."/>
            <person name="Davis C.M."/>
            <person name="Simpson J.R."/>
            <person name="Lauterbach L."/>
            <person name="Steele A.D."/>
            <person name="Gui C."/>
            <person name="Meng S."/>
            <person name="Li G."/>
            <person name="Viehrig K."/>
            <person name="Ye F."/>
            <person name="Su P."/>
            <person name="Kiefer A.F."/>
            <person name="Nichols A."/>
            <person name="Cepeda A.J."/>
            <person name="Yan W."/>
            <person name="Fan B."/>
            <person name="Jiang Y."/>
            <person name="Adhikari A."/>
            <person name="Zheng C.-J."/>
            <person name="Schuster L."/>
            <person name="Cowan T.M."/>
            <person name="Smanski M.J."/>
            <person name="Chevrette M.G."/>
            <person name="De Carvalho L.P.S."/>
            <person name="Shen B."/>
        </authorList>
    </citation>
    <scope>NUCLEOTIDE SEQUENCE [LARGE SCALE GENOMIC DNA]</scope>
    <source>
        <strain evidence="1 2">NPDC001694</strain>
    </source>
</reference>
<proteinExistence type="predicted"/>
<dbReference type="Proteomes" id="UP001490365">
    <property type="component" value="Unassembled WGS sequence"/>
</dbReference>
<dbReference type="RefSeq" id="WP_351957382.1">
    <property type="nucleotide sequence ID" value="NZ_JBEOZM010000006.1"/>
</dbReference>
<comment type="caution">
    <text evidence="1">The sequence shown here is derived from an EMBL/GenBank/DDBJ whole genome shotgun (WGS) entry which is preliminary data.</text>
</comment>
<sequence>MAMRRGGPAVAGAMAVAVGVLVVGGGGAAWAGSADLEVHGSAVLNGDLVEVRVTPRNHGPDGVTGASVRLASSAPLADSQQLPGGCARTGDREVVCETGPLAVEVPGEELVVPVRLRERPAEVRLAVDVAWGGGAVDQDRTNDAQRVLVLATGDPYAF</sequence>
<gene>
    <name evidence="1" type="ORF">ABT211_15990</name>
</gene>
<accession>A0ABV1TFJ1</accession>